<accession>A0A6B9V977</accession>
<dbReference type="AlphaFoldDB" id="A0A6B9V977"/>
<name>A0A6B9V977_ARAHY</name>
<protein>
    <submittedName>
        <fullName evidence="1">Uncharacterized protein</fullName>
    </submittedName>
</protein>
<evidence type="ECO:0000313" key="1">
    <source>
        <dbReference type="EMBL" id="QHN78009.1"/>
    </source>
</evidence>
<sequence length="122" mass="13404">MVILGAILSARAVAIDLELLRNGATRRVVLLLNHRLCGRDSAAEEHSSVDPPELLAAVGAIVGLTNMSFGNVGSSPDYYMLLLVLLWLLRMWLEAEVAVVVDFGLRRKGLCDAFELWICVLR</sequence>
<organism evidence="1 2">
    <name type="scientific">Arachis hypogaea</name>
    <name type="common">Peanut</name>
    <dbReference type="NCBI Taxonomy" id="3818"/>
    <lineage>
        <taxon>Eukaryota</taxon>
        <taxon>Viridiplantae</taxon>
        <taxon>Streptophyta</taxon>
        <taxon>Embryophyta</taxon>
        <taxon>Tracheophyta</taxon>
        <taxon>Spermatophyta</taxon>
        <taxon>Magnoliopsida</taxon>
        <taxon>eudicotyledons</taxon>
        <taxon>Gunneridae</taxon>
        <taxon>Pentapetalae</taxon>
        <taxon>rosids</taxon>
        <taxon>fabids</taxon>
        <taxon>Fabales</taxon>
        <taxon>Fabaceae</taxon>
        <taxon>Papilionoideae</taxon>
        <taxon>50 kb inversion clade</taxon>
        <taxon>dalbergioids sensu lato</taxon>
        <taxon>Dalbergieae</taxon>
        <taxon>Pterocarpus clade</taxon>
        <taxon>Arachis</taxon>
    </lineage>
</organism>
<reference evidence="1 2" key="1">
    <citation type="submission" date="2020-01" db="EMBL/GenBank/DDBJ databases">
        <title>Genome sequence of Arachis hypogaea, cultivar Shitouqi.</title>
        <authorList>
            <person name="Zhuang W."/>
            <person name="Chen H."/>
            <person name="Varshney R."/>
            <person name="Wang D."/>
            <person name="Ming R."/>
        </authorList>
    </citation>
    <scope>NUCLEOTIDE SEQUENCE [LARGE SCALE GENOMIC DNA]</scope>
    <source>
        <tissue evidence="1">Young leaf</tissue>
    </source>
</reference>
<evidence type="ECO:0000313" key="2">
    <source>
        <dbReference type="Proteomes" id="UP000464620"/>
    </source>
</evidence>
<dbReference type="EMBL" id="CP031001">
    <property type="protein sequence ID" value="QHN78009.1"/>
    <property type="molecule type" value="Genomic_DNA"/>
</dbReference>
<proteinExistence type="predicted"/>
<dbReference type="Proteomes" id="UP000464620">
    <property type="component" value="Chromosome B09"/>
</dbReference>
<gene>
    <name evidence="1" type="ORF">DS421_19g657820</name>
</gene>